<evidence type="ECO:0000256" key="3">
    <source>
        <dbReference type="ARBA" id="ARBA00037385"/>
    </source>
</evidence>
<sequence length="317" mass="37318">MDFIKQEYDQDQKEAQGQEQDLSYGPVKEKETDFIYNDESKLTDDQENNRLHLYLLKSQELDLKIIKKMIEENNLKNLDLNRKLQTYLHCLCSNSLVTIELIEFFIDLGLDLNALDENKKNCLHILCTYKNISIKLITYLVNNGISINQLDSNKNSLLHLMCKNHPQMINLELFQFLKKNNFKFNAKNSSNETALHSLCGALNNKYLNPKLIQLFIDFGMDINQLVRKKNSILHLICKYQRENINLELFQFLKDYNFNFNIKNSKNQTALHLFCSVPKNNYLKPKFIQLFIDFGMDINELDGDQRTILHSIFENNTK</sequence>
<keyword evidence="7" id="KW-1185">Reference proteome</keyword>
<evidence type="ECO:0000313" key="6">
    <source>
        <dbReference type="EMBL" id="KAJ6254688.1"/>
    </source>
</evidence>
<dbReference type="EMBL" id="JAOAOG010000018">
    <property type="protein sequence ID" value="KAJ6254688.1"/>
    <property type="molecule type" value="Genomic_DNA"/>
</dbReference>
<evidence type="ECO:0000256" key="2">
    <source>
        <dbReference type="ARBA" id="ARBA00023043"/>
    </source>
</evidence>
<dbReference type="InterPro" id="IPR002110">
    <property type="entry name" value="Ankyrin_rpt"/>
</dbReference>
<dbReference type="PANTHER" id="PTHR24197:SF44">
    <property type="entry name" value="ANKYRIN REPEAT DOMAIN-CONTAINING PROTEIN 54"/>
    <property type="match status" value="1"/>
</dbReference>
<evidence type="ECO:0000256" key="4">
    <source>
        <dbReference type="ARBA" id="ARBA00039237"/>
    </source>
</evidence>
<evidence type="ECO:0000256" key="1">
    <source>
        <dbReference type="ARBA" id="ARBA00022737"/>
    </source>
</evidence>
<keyword evidence="2" id="KW-0040">ANK repeat</keyword>
<keyword evidence="1" id="KW-0677">Repeat</keyword>
<feature type="compositionally biased region" description="Basic and acidic residues" evidence="5">
    <location>
        <begin position="1"/>
        <end position="16"/>
    </location>
</feature>
<dbReference type="SMART" id="SM00248">
    <property type="entry name" value="ANK"/>
    <property type="match status" value="7"/>
</dbReference>
<evidence type="ECO:0000313" key="7">
    <source>
        <dbReference type="Proteomes" id="UP001150062"/>
    </source>
</evidence>
<feature type="region of interest" description="Disordered" evidence="5">
    <location>
        <begin position="1"/>
        <end position="25"/>
    </location>
</feature>
<name>A0ABQ8ZCS3_9EUKA</name>
<accession>A0ABQ8ZCS3</accession>
<protein>
    <recommendedName>
        <fullName evidence="4">Ankyrin repeat domain-containing protein 54</fullName>
    </recommendedName>
</protein>
<dbReference type="InterPro" id="IPR036770">
    <property type="entry name" value="Ankyrin_rpt-contain_sf"/>
</dbReference>
<dbReference type="SUPFAM" id="SSF48403">
    <property type="entry name" value="Ankyrin repeat"/>
    <property type="match status" value="1"/>
</dbReference>
<dbReference type="Gene3D" id="1.25.40.20">
    <property type="entry name" value="Ankyrin repeat-containing domain"/>
    <property type="match status" value="1"/>
</dbReference>
<dbReference type="PANTHER" id="PTHR24197">
    <property type="entry name" value="ANKYRIN REPEAT DOMAIN-CONTAINING PROTEIN 61"/>
    <property type="match status" value="1"/>
</dbReference>
<comment type="caution">
    <text evidence="6">The sequence shown here is derived from an EMBL/GenBank/DDBJ whole genome shotgun (WGS) entry which is preliminary data.</text>
</comment>
<reference evidence="6" key="1">
    <citation type="submission" date="2022-08" db="EMBL/GenBank/DDBJ databases">
        <title>Novel sulfate-reducing endosymbionts in the free-living metamonad Anaeramoeba.</title>
        <authorList>
            <person name="Jerlstrom-Hultqvist J."/>
            <person name="Cepicka I."/>
            <person name="Gallot-Lavallee L."/>
            <person name="Salas-Leiva D."/>
            <person name="Curtis B.A."/>
            <person name="Zahonova K."/>
            <person name="Pipaliya S."/>
            <person name="Dacks J."/>
            <person name="Roger A.J."/>
        </authorList>
    </citation>
    <scope>NUCLEOTIDE SEQUENCE</scope>
    <source>
        <strain evidence="6">Schooner1</strain>
    </source>
</reference>
<comment type="function">
    <text evidence="3">Plays an important role in regulating intracellular signaling events associated with erythroid terminal differentiation.</text>
</comment>
<organism evidence="6 7">
    <name type="scientific">Anaeramoeba flamelloides</name>
    <dbReference type="NCBI Taxonomy" id="1746091"/>
    <lineage>
        <taxon>Eukaryota</taxon>
        <taxon>Metamonada</taxon>
        <taxon>Anaeramoebidae</taxon>
        <taxon>Anaeramoeba</taxon>
    </lineage>
</organism>
<evidence type="ECO:0000256" key="5">
    <source>
        <dbReference type="SAM" id="MobiDB-lite"/>
    </source>
</evidence>
<proteinExistence type="predicted"/>
<dbReference type="Proteomes" id="UP001150062">
    <property type="component" value="Unassembled WGS sequence"/>
</dbReference>
<gene>
    <name evidence="6" type="ORF">M0813_12292</name>
</gene>